<dbReference type="Proteomes" id="UP000778864">
    <property type="component" value="Unassembled WGS sequence"/>
</dbReference>
<dbReference type="GO" id="GO:0055085">
    <property type="term" value="P:transmembrane transport"/>
    <property type="evidence" value="ECO:0007669"/>
    <property type="project" value="TreeGrafter"/>
</dbReference>
<dbReference type="Pfam" id="PF01594">
    <property type="entry name" value="AI-2E_transport"/>
    <property type="match status" value="1"/>
</dbReference>
<keyword evidence="7 8" id="KW-0472">Membrane</keyword>
<keyword evidence="6 8" id="KW-1133">Transmembrane helix</keyword>
<feature type="transmembrane region" description="Helical" evidence="8">
    <location>
        <begin position="80"/>
        <end position="98"/>
    </location>
</feature>
<comment type="caution">
    <text evidence="9">The sequence shown here is derived from an EMBL/GenBank/DDBJ whole genome shotgun (WGS) entry which is preliminary data.</text>
</comment>
<protein>
    <submittedName>
        <fullName evidence="9">AI-2E family transporter</fullName>
    </submittedName>
</protein>
<proteinExistence type="inferred from homology"/>
<keyword evidence="4" id="KW-1003">Cell membrane</keyword>
<keyword evidence="5 8" id="KW-0812">Transmembrane</keyword>
<evidence type="ECO:0000313" key="10">
    <source>
        <dbReference type="Proteomes" id="UP000778864"/>
    </source>
</evidence>
<evidence type="ECO:0000256" key="8">
    <source>
        <dbReference type="SAM" id="Phobius"/>
    </source>
</evidence>
<evidence type="ECO:0000313" key="9">
    <source>
        <dbReference type="EMBL" id="MBS4894158.1"/>
    </source>
</evidence>
<reference evidence="9" key="1">
    <citation type="submission" date="2021-02" db="EMBL/GenBank/DDBJ databases">
        <title>Infant gut strain persistence is associated with maternal origin, phylogeny, and functional potential including surface adhesion and iron acquisition.</title>
        <authorList>
            <person name="Lou Y.C."/>
        </authorList>
    </citation>
    <scope>NUCLEOTIDE SEQUENCE</scope>
    <source>
        <strain evidence="9">L3_108_031G1_dasL3_108_031G1_concoct_20</strain>
    </source>
</reference>
<accession>A0A413ED34</accession>
<comment type="similarity">
    <text evidence="2">Belongs to the autoinducer-2 exporter (AI-2E) (TC 2.A.86) family.</text>
</comment>
<dbReference type="GO" id="GO:0005886">
    <property type="term" value="C:plasma membrane"/>
    <property type="evidence" value="ECO:0007669"/>
    <property type="project" value="UniProtKB-SubCell"/>
</dbReference>
<dbReference type="InterPro" id="IPR002549">
    <property type="entry name" value="AI-2E-like"/>
</dbReference>
<evidence type="ECO:0000256" key="7">
    <source>
        <dbReference type="ARBA" id="ARBA00023136"/>
    </source>
</evidence>
<sequence>MKEFKYYKQLIGAIILAGIMIMMALRISDIASGLDAIFTAFVPLIVGACIAFVLDILVVRYERWLWPKCDSGWKYKIRRPLSLLLSFVTISVIVYFIARMALPQLIHSMSIIVAASPQLYTDFQTWMQHITETIPMASNQTIIDALSGENIAKYTREWGTKGGTYIVNAMGTVLSWTLNIGLGLIFAVYMLLDKERLMLQGKRILKAYASDEWVSRVSYVTRVAVQTFSNFFVGQFIDALVLGVMVGITLWLFNIEYATTIACVIGLTGLIPLLGIYVGGIIGAVMLLTVSPMDALIYVIILEILHQIESNFIYPKIVGNSVGLPGLWVFAAVIVGGSLMGVTGMLIGVPLVATCYKLIMTDVDGRLASNEGL</sequence>
<evidence type="ECO:0000256" key="3">
    <source>
        <dbReference type="ARBA" id="ARBA00022448"/>
    </source>
</evidence>
<evidence type="ECO:0000256" key="1">
    <source>
        <dbReference type="ARBA" id="ARBA00004651"/>
    </source>
</evidence>
<feature type="transmembrane region" description="Helical" evidence="8">
    <location>
        <begin position="295"/>
        <end position="314"/>
    </location>
</feature>
<feature type="transmembrane region" description="Helical" evidence="8">
    <location>
        <begin position="259"/>
        <end position="288"/>
    </location>
</feature>
<feature type="transmembrane region" description="Helical" evidence="8">
    <location>
        <begin position="173"/>
        <end position="192"/>
    </location>
</feature>
<feature type="transmembrane region" description="Helical" evidence="8">
    <location>
        <begin position="7"/>
        <end position="25"/>
    </location>
</feature>
<dbReference type="PANTHER" id="PTHR21716">
    <property type="entry name" value="TRANSMEMBRANE PROTEIN"/>
    <property type="match status" value="1"/>
</dbReference>
<evidence type="ECO:0000256" key="5">
    <source>
        <dbReference type="ARBA" id="ARBA00022692"/>
    </source>
</evidence>
<evidence type="ECO:0000256" key="4">
    <source>
        <dbReference type="ARBA" id="ARBA00022475"/>
    </source>
</evidence>
<dbReference type="PANTHER" id="PTHR21716:SF53">
    <property type="entry name" value="PERMEASE PERM-RELATED"/>
    <property type="match status" value="1"/>
</dbReference>
<dbReference type="EMBL" id="JAGZMU010000013">
    <property type="protein sequence ID" value="MBS4894158.1"/>
    <property type="molecule type" value="Genomic_DNA"/>
</dbReference>
<keyword evidence="3" id="KW-0813">Transport</keyword>
<organism evidence="9 10">
    <name type="scientific">Veillonella parvula</name>
    <name type="common">Staphylococcus parvulus</name>
    <dbReference type="NCBI Taxonomy" id="29466"/>
    <lineage>
        <taxon>Bacteria</taxon>
        <taxon>Bacillati</taxon>
        <taxon>Bacillota</taxon>
        <taxon>Negativicutes</taxon>
        <taxon>Veillonellales</taxon>
        <taxon>Veillonellaceae</taxon>
        <taxon>Veillonella</taxon>
    </lineage>
</organism>
<feature type="transmembrane region" description="Helical" evidence="8">
    <location>
        <begin position="326"/>
        <end position="352"/>
    </location>
</feature>
<feature type="transmembrane region" description="Helical" evidence="8">
    <location>
        <begin position="231"/>
        <end position="253"/>
    </location>
</feature>
<comment type="subcellular location">
    <subcellularLocation>
        <location evidence="1">Cell membrane</location>
        <topology evidence="1">Multi-pass membrane protein</topology>
    </subcellularLocation>
</comment>
<evidence type="ECO:0000256" key="6">
    <source>
        <dbReference type="ARBA" id="ARBA00022989"/>
    </source>
</evidence>
<dbReference type="RefSeq" id="WP_008602687.1">
    <property type="nucleotide sequence ID" value="NZ_CABKOT010000008.1"/>
</dbReference>
<feature type="transmembrane region" description="Helical" evidence="8">
    <location>
        <begin position="37"/>
        <end position="59"/>
    </location>
</feature>
<evidence type="ECO:0000256" key="2">
    <source>
        <dbReference type="ARBA" id="ARBA00009773"/>
    </source>
</evidence>
<gene>
    <name evidence="9" type="ORF">KHZ90_10380</name>
</gene>
<name>A0A413ED34_VEIPA</name>
<dbReference type="AlphaFoldDB" id="A0A413ED34"/>